<reference evidence="1" key="1">
    <citation type="thesis" date="2020" institute="ProQuest LLC" country="789 East Eisenhower Parkway, Ann Arbor, MI, USA">
        <title>Comparative Genomics and Chromosome Evolution.</title>
        <authorList>
            <person name="Mudd A.B."/>
        </authorList>
    </citation>
    <scope>NUCLEOTIDE SEQUENCE</scope>
    <source>
        <strain evidence="1">237g6f4</strain>
        <tissue evidence="1">Blood</tissue>
    </source>
</reference>
<sequence>MGRGYWKLNSSLLEEAEIRQSFEDFLQSQVPLLGLCSSKSEWWEMLKKRVARFFRQLSSLRSLDRYRLYQGLRRKLEHLVSTGGSREDISRVKSLLKRCQYDRHASTGNTARPTLTETARCQ</sequence>
<protein>
    <submittedName>
        <fullName evidence="1">Uncharacterized protein</fullName>
    </submittedName>
</protein>
<comment type="caution">
    <text evidence="1">The sequence shown here is derived from an EMBL/GenBank/DDBJ whole genome shotgun (WGS) entry which is preliminary data.</text>
</comment>
<dbReference type="AlphaFoldDB" id="A0AAV6YNS4"/>
<dbReference type="Proteomes" id="UP000824782">
    <property type="component" value="Unassembled WGS sequence"/>
</dbReference>
<keyword evidence="2" id="KW-1185">Reference proteome</keyword>
<name>A0AAV6YNS4_ENGPU</name>
<organism evidence="1 2">
    <name type="scientific">Engystomops pustulosus</name>
    <name type="common">Tungara frog</name>
    <name type="synonym">Physalaemus pustulosus</name>
    <dbReference type="NCBI Taxonomy" id="76066"/>
    <lineage>
        <taxon>Eukaryota</taxon>
        <taxon>Metazoa</taxon>
        <taxon>Chordata</taxon>
        <taxon>Craniata</taxon>
        <taxon>Vertebrata</taxon>
        <taxon>Euteleostomi</taxon>
        <taxon>Amphibia</taxon>
        <taxon>Batrachia</taxon>
        <taxon>Anura</taxon>
        <taxon>Neobatrachia</taxon>
        <taxon>Hyloidea</taxon>
        <taxon>Leptodactylidae</taxon>
        <taxon>Leiuperinae</taxon>
        <taxon>Engystomops</taxon>
    </lineage>
</organism>
<gene>
    <name evidence="1" type="ORF">GDO81_024669</name>
</gene>
<accession>A0AAV6YNS4</accession>
<evidence type="ECO:0000313" key="1">
    <source>
        <dbReference type="EMBL" id="KAG8537355.1"/>
    </source>
</evidence>
<proteinExistence type="predicted"/>
<evidence type="ECO:0000313" key="2">
    <source>
        <dbReference type="Proteomes" id="UP000824782"/>
    </source>
</evidence>
<dbReference type="EMBL" id="WNYA01031190">
    <property type="protein sequence ID" value="KAG8537355.1"/>
    <property type="molecule type" value="Genomic_DNA"/>
</dbReference>